<dbReference type="RefSeq" id="WP_076344459.1">
    <property type="nucleotide sequence ID" value="NZ_FTOO01000001.1"/>
</dbReference>
<reference evidence="2" key="1">
    <citation type="submission" date="2017-01" db="EMBL/GenBank/DDBJ databases">
        <authorList>
            <person name="Varghese N."/>
            <person name="Submissions S."/>
        </authorList>
    </citation>
    <scope>NUCLEOTIDE SEQUENCE [LARGE SCALE GENOMIC DNA]</scope>
    <source>
        <strain evidence="2">DSM 16176</strain>
    </source>
</reference>
<keyword evidence="2" id="KW-1185">Reference proteome</keyword>
<dbReference type="EMBL" id="FTOO01000001">
    <property type="protein sequence ID" value="SIS57121.1"/>
    <property type="molecule type" value="Genomic_DNA"/>
</dbReference>
<accession>A0A1N7K683</accession>
<protein>
    <submittedName>
        <fullName evidence="1">CRISPR-associated DxTHG motif protein</fullName>
    </submittedName>
</protein>
<proteinExistence type="predicted"/>
<evidence type="ECO:0000313" key="2">
    <source>
        <dbReference type="Proteomes" id="UP000186156"/>
    </source>
</evidence>
<dbReference type="AlphaFoldDB" id="A0A1N7K683"/>
<dbReference type="Proteomes" id="UP000186156">
    <property type="component" value="Unassembled WGS sequence"/>
</dbReference>
<organism evidence="1 2">
    <name type="scientific">Alicyclobacillus vulcanalis</name>
    <dbReference type="NCBI Taxonomy" id="252246"/>
    <lineage>
        <taxon>Bacteria</taxon>
        <taxon>Bacillati</taxon>
        <taxon>Bacillota</taxon>
        <taxon>Bacilli</taxon>
        <taxon>Bacillales</taxon>
        <taxon>Alicyclobacillaceae</taxon>
        <taxon>Alicyclobacillus</taxon>
    </lineage>
</organism>
<dbReference type="OrthoDB" id="9777703at2"/>
<name>A0A1N7K683_9BACL</name>
<dbReference type="STRING" id="252246.SAMN05421799_101375"/>
<sequence length="451" mass="51462">MSTRKIFVTFFGSGGYFVANYQWKDYISSSRYFQVVALEWMQKGVMPFRPDEVWVVLTPQARKKWTIPAAVGESSPRDQIYACAETMGVTVHEVDFDEQFSEQSVWRNFETLVRELSEKAESLGPDGELRVAVDATHSFRYFPMLVLTLFHYAYVVYGVRLDLILYATADRDTQQGSVLDLTPLAQLQQWVLETQRALKGPDASGVQRLVEEIQKSVAGQDSSLNALLSPLSKFAKKWNALWEVLRITKHFAVPTAAKDAIEALDACERRFAERGADAAAFYPLLIILRQVREQIEPLCETEWVPLMLAMVRWYVDRGMLHQAYTTMRELYYTHAAETAAMDVFDHSAREELSRLAHSVSKGASDPNRDHPSLANIPQERIDAARAFLEQFSEQISNISALRNQLNHGFFQSGKPNTSEETFRTSLEEPMAQLMEYVRAREETVNEQNTQS</sequence>
<gene>
    <name evidence="1" type="ORF">SAMN05421799_101375</name>
</gene>
<evidence type="ECO:0000313" key="1">
    <source>
        <dbReference type="EMBL" id="SIS57121.1"/>
    </source>
</evidence>